<dbReference type="FunFam" id="1.10.10.60:FF:000141">
    <property type="entry name" value="TetR family transcriptional regulator"/>
    <property type="match status" value="1"/>
</dbReference>
<dbReference type="GO" id="GO:0000976">
    <property type="term" value="F:transcription cis-regulatory region binding"/>
    <property type="evidence" value="ECO:0007669"/>
    <property type="project" value="TreeGrafter"/>
</dbReference>
<dbReference type="PANTHER" id="PTHR30055">
    <property type="entry name" value="HTH-TYPE TRANSCRIPTIONAL REGULATOR RUTR"/>
    <property type="match status" value="1"/>
</dbReference>
<keyword evidence="7" id="KW-1185">Reference proteome</keyword>
<protein>
    <submittedName>
        <fullName evidence="6">Transcriptional regulator, TetR family</fullName>
    </submittedName>
</protein>
<dbReference type="AlphaFoldDB" id="A0A1H6D041"/>
<dbReference type="InterPro" id="IPR036271">
    <property type="entry name" value="Tet_transcr_reg_TetR-rel_C_sf"/>
</dbReference>
<evidence type="ECO:0000256" key="2">
    <source>
        <dbReference type="ARBA" id="ARBA00023125"/>
    </source>
</evidence>
<keyword evidence="1" id="KW-0805">Transcription regulation</keyword>
<dbReference type="PROSITE" id="PS50977">
    <property type="entry name" value="HTH_TETR_2"/>
    <property type="match status" value="1"/>
</dbReference>
<feature type="domain" description="HTH tetR-type" evidence="5">
    <location>
        <begin position="8"/>
        <end position="68"/>
    </location>
</feature>
<keyword evidence="2 4" id="KW-0238">DNA-binding</keyword>
<dbReference type="SUPFAM" id="SSF48498">
    <property type="entry name" value="Tetracyclin repressor-like, C-terminal domain"/>
    <property type="match status" value="1"/>
</dbReference>
<evidence type="ECO:0000256" key="4">
    <source>
        <dbReference type="PROSITE-ProRule" id="PRU00335"/>
    </source>
</evidence>
<evidence type="ECO:0000313" key="7">
    <source>
        <dbReference type="Proteomes" id="UP000236745"/>
    </source>
</evidence>
<accession>A0A1H6D041</accession>
<organism evidence="6 7">
    <name type="scientific">Marinobacterium lutimaris</name>
    <dbReference type="NCBI Taxonomy" id="568106"/>
    <lineage>
        <taxon>Bacteria</taxon>
        <taxon>Pseudomonadati</taxon>
        <taxon>Pseudomonadota</taxon>
        <taxon>Gammaproteobacteria</taxon>
        <taxon>Oceanospirillales</taxon>
        <taxon>Oceanospirillaceae</taxon>
        <taxon>Marinobacterium</taxon>
    </lineage>
</organism>
<sequence length="207" mass="22626">MEQSAKPDHKRQAILSAAADVFLQHGFSGATTDMIQRAAGVSKATIYTRYATKEELFCDAIEHLCSRMHTEFAAMAVNEGDLRSRLHTIAHAYMDLALSSSAMALLRVIISEAPHFPNLARRFFLVGPNVIDPMVSGHLELAAEKGELDLHAVGTADAGRIFIGMLRGISNLEALTHPNALPSEAQIDRWVTLAVDTFLRAYATKQP</sequence>
<dbReference type="GO" id="GO:0003700">
    <property type="term" value="F:DNA-binding transcription factor activity"/>
    <property type="evidence" value="ECO:0007669"/>
    <property type="project" value="TreeGrafter"/>
</dbReference>
<dbReference type="InterPro" id="IPR039536">
    <property type="entry name" value="TetR_C_Proteobacteria"/>
</dbReference>
<dbReference type="RefSeq" id="WP_104004722.1">
    <property type="nucleotide sequence ID" value="NZ_FNVQ01000004.1"/>
</dbReference>
<dbReference type="EMBL" id="FNVQ01000004">
    <property type="protein sequence ID" value="SEG78263.1"/>
    <property type="molecule type" value="Genomic_DNA"/>
</dbReference>
<dbReference type="Gene3D" id="1.10.10.60">
    <property type="entry name" value="Homeodomain-like"/>
    <property type="match status" value="1"/>
</dbReference>
<dbReference type="Pfam" id="PF14246">
    <property type="entry name" value="TetR_C_7"/>
    <property type="match status" value="1"/>
</dbReference>
<keyword evidence="3" id="KW-0804">Transcription</keyword>
<dbReference type="InterPro" id="IPR001647">
    <property type="entry name" value="HTH_TetR"/>
</dbReference>
<dbReference type="PRINTS" id="PR00455">
    <property type="entry name" value="HTHTETR"/>
</dbReference>
<dbReference type="Pfam" id="PF00440">
    <property type="entry name" value="TetR_N"/>
    <property type="match status" value="1"/>
</dbReference>
<reference evidence="6 7" key="1">
    <citation type="submission" date="2016-10" db="EMBL/GenBank/DDBJ databases">
        <authorList>
            <person name="de Groot N.N."/>
        </authorList>
    </citation>
    <scope>NUCLEOTIDE SEQUENCE [LARGE SCALE GENOMIC DNA]</scope>
    <source>
        <strain evidence="6 7">DSM 22012</strain>
    </source>
</reference>
<proteinExistence type="predicted"/>
<evidence type="ECO:0000313" key="6">
    <source>
        <dbReference type="EMBL" id="SEG78263.1"/>
    </source>
</evidence>
<gene>
    <name evidence="6" type="ORF">SAMN05444390_104355</name>
</gene>
<name>A0A1H6D041_9GAMM</name>
<dbReference type="InterPro" id="IPR050109">
    <property type="entry name" value="HTH-type_TetR-like_transc_reg"/>
</dbReference>
<dbReference type="OrthoDB" id="4541465at2"/>
<evidence type="ECO:0000259" key="5">
    <source>
        <dbReference type="PROSITE" id="PS50977"/>
    </source>
</evidence>
<feature type="DNA-binding region" description="H-T-H motif" evidence="4">
    <location>
        <begin position="31"/>
        <end position="50"/>
    </location>
</feature>
<evidence type="ECO:0000256" key="3">
    <source>
        <dbReference type="ARBA" id="ARBA00023163"/>
    </source>
</evidence>
<dbReference type="Gene3D" id="1.10.357.10">
    <property type="entry name" value="Tetracycline Repressor, domain 2"/>
    <property type="match status" value="1"/>
</dbReference>
<dbReference type="PANTHER" id="PTHR30055:SF146">
    <property type="entry name" value="HTH-TYPE TRANSCRIPTIONAL DUAL REGULATOR CECR"/>
    <property type="match status" value="1"/>
</dbReference>
<evidence type="ECO:0000256" key="1">
    <source>
        <dbReference type="ARBA" id="ARBA00023015"/>
    </source>
</evidence>
<dbReference type="SUPFAM" id="SSF46689">
    <property type="entry name" value="Homeodomain-like"/>
    <property type="match status" value="1"/>
</dbReference>
<dbReference type="Proteomes" id="UP000236745">
    <property type="component" value="Unassembled WGS sequence"/>
</dbReference>
<dbReference type="InterPro" id="IPR009057">
    <property type="entry name" value="Homeodomain-like_sf"/>
</dbReference>